<gene>
    <name evidence="1" type="ORF">HX018_10600</name>
</gene>
<dbReference type="Proteomes" id="UP001170954">
    <property type="component" value="Unassembled WGS sequence"/>
</dbReference>
<reference evidence="1" key="1">
    <citation type="submission" date="2020-06" db="EMBL/GenBank/DDBJ databases">
        <authorList>
            <person name="Dong N."/>
        </authorList>
    </citation>
    <scope>NUCLEOTIDE SEQUENCE</scope>
    <source>
        <strain evidence="1">R1692</strain>
    </source>
</reference>
<dbReference type="RefSeq" id="WP_286651403.1">
    <property type="nucleotide sequence ID" value="NZ_JACAGK010000027.1"/>
</dbReference>
<sequence length="81" mass="9554">MNGHYKAQDLLPMINSELKILAERQQVKYLNLYTPFVDSQVLLKEEFSWNGVHFTLAGYQQWVKVIKEDGYLKKNNHEKAI</sequence>
<evidence type="ECO:0008006" key="3">
    <source>
        <dbReference type="Google" id="ProtNLM"/>
    </source>
</evidence>
<evidence type="ECO:0000313" key="2">
    <source>
        <dbReference type="Proteomes" id="UP001170954"/>
    </source>
</evidence>
<dbReference type="Gene3D" id="3.40.50.1110">
    <property type="entry name" value="SGNH hydrolase"/>
    <property type="match status" value="1"/>
</dbReference>
<dbReference type="SUPFAM" id="SSF52266">
    <property type="entry name" value="SGNH hydrolase"/>
    <property type="match status" value="1"/>
</dbReference>
<keyword evidence="2" id="KW-1185">Reference proteome</keyword>
<accession>A0ABT7NN75</accession>
<comment type="caution">
    <text evidence="1">The sequence shown here is derived from an EMBL/GenBank/DDBJ whole genome shotgun (WGS) entry which is preliminary data.</text>
</comment>
<dbReference type="InterPro" id="IPR036514">
    <property type="entry name" value="SGNH_hydro_sf"/>
</dbReference>
<reference evidence="1" key="2">
    <citation type="journal article" date="2022" name="Sci. Total Environ.">
        <title>Prevalence, transmission, and molecular epidemiology of tet(X)-positive bacteria among humans, animals, and environmental niches in China: An epidemiological, and genomic-based study.</title>
        <authorList>
            <person name="Dong N."/>
            <person name="Zeng Y."/>
            <person name="Cai C."/>
            <person name="Sun C."/>
            <person name="Lu J."/>
            <person name="Liu C."/>
            <person name="Zhou H."/>
            <person name="Sun Q."/>
            <person name="Shu L."/>
            <person name="Wang H."/>
            <person name="Wang Y."/>
            <person name="Wang S."/>
            <person name="Wu C."/>
            <person name="Chan E.W."/>
            <person name="Chen G."/>
            <person name="Shen Z."/>
            <person name="Chen S."/>
            <person name="Zhang R."/>
        </authorList>
    </citation>
    <scope>NUCLEOTIDE SEQUENCE</scope>
    <source>
        <strain evidence="1">R1692</strain>
    </source>
</reference>
<proteinExistence type="predicted"/>
<protein>
    <recommendedName>
        <fullName evidence="3">SGNH hydrolase-type esterase domain-containing protein</fullName>
    </recommendedName>
</protein>
<organism evidence="1 2">
    <name type="scientific">Sphingobacterium hotanense</name>
    <dbReference type="NCBI Taxonomy" id="649196"/>
    <lineage>
        <taxon>Bacteria</taxon>
        <taxon>Pseudomonadati</taxon>
        <taxon>Bacteroidota</taxon>
        <taxon>Sphingobacteriia</taxon>
        <taxon>Sphingobacteriales</taxon>
        <taxon>Sphingobacteriaceae</taxon>
        <taxon>Sphingobacterium</taxon>
    </lineage>
</organism>
<dbReference type="EMBL" id="JACAGK010000027">
    <property type="protein sequence ID" value="MDM1048689.1"/>
    <property type="molecule type" value="Genomic_DNA"/>
</dbReference>
<evidence type="ECO:0000313" key="1">
    <source>
        <dbReference type="EMBL" id="MDM1048689.1"/>
    </source>
</evidence>
<name>A0ABT7NN75_9SPHI</name>